<sequence length="354" mass="37952" precursor="true">MKLHRSVAASAAVLALALGSALPAHSSPITPAQVAGDTPLASVHEGATPGMNPLWRNKLDGERQVEMWAHSPSMNRDVPLAVLKASSPNRPTLYLLNGADGGEGSVNWVLRTDALDYYADKDINVVIPMAGAFSYYMDWQEEAPSIGGVQKWETFLTKELPGPLEQALGANDQRAIAGMSMSATSSLLLAEHNPGFYDAVASFSGCAATSDPVTNTFVRLTVNRGGNKPEQIWGPMGSEYNRYNDALIHAEGLRDTPLYISNGTGIMGEYDTPSYLIEQGVSPAEAPIVSGRIAVEGGVIEASTNACTHAMKVRLDTLGIPADYNFRPVGTHSWGYWIQDLRDSWSTIARGFGI</sequence>
<dbReference type="Proteomes" id="UP000271426">
    <property type="component" value="Chromosome"/>
</dbReference>
<dbReference type="InterPro" id="IPR029058">
    <property type="entry name" value="AB_hydrolase_fold"/>
</dbReference>
<dbReference type="EMBL" id="CP033898">
    <property type="protein sequence ID" value="AZA10151.1"/>
    <property type="molecule type" value="Genomic_DNA"/>
</dbReference>
<evidence type="ECO:0000313" key="3">
    <source>
        <dbReference type="Proteomes" id="UP000271426"/>
    </source>
</evidence>
<dbReference type="PANTHER" id="PTHR48098">
    <property type="entry name" value="ENTEROCHELIN ESTERASE-RELATED"/>
    <property type="match status" value="1"/>
</dbReference>
<dbReference type="KEGG" id="cpso:CPPEL_10260"/>
<reference evidence="2 3" key="1">
    <citation type="submission" date="2018-11" db="EMBL/GenBank/DDBJ databases">
        <authorList>
            <person name="Kleinhagauer T."/>
            <person name="Glaeser S.P."/>
            <person name="Spergser J."/>
            <person name="Ruckert C."/>
            <person name="Kaempfer P."/>
            <person name="Busse H.-J."/>
        </authorList>
    </citation>
    <scope>NUCLEOTIDE SEQUENCE [LARGE SCALE GENOMIC DNA]</scope>
    <source>
        <strain evidence="2 3">812CH</strain>
    </source>
</reference>
<dbReference type="GO" id="GO:0050348">
    <property type="term" value="F:trehalose O-mycolyltransferase activity"/>
    <property type="evidence" value="ECO:0007669"/>
    <property type="project" value="UniProtKB-EC"/>
</dbReference>
<dbReference type="Pfam" id="PF00756">
    <property type="entry name" value="Esterase"/>
    <property type="match status" value="1"/>
</dbReference>
<proteinExistence type="predicted"/>
<protein>
    <submittedName>
        <fullName evidence="2">Diacylglycerol acyltransferase/mycolyltransferase Ag85A</fullName>
        <ecNumber evidence="2">2.3.1.122</ecNumber>
    </submittedName>
</protein>
<dbReference type="SUPFAM" id="SSF53474">
    <property type="entry name" value="alpha/beta-Hydrolases"/>
    <property type="match status" value="1"/>
</dbReference>
<dbReference type="PANTHER" id="PTHR48098:SF1">
    <property type="entry name" value="DIACYLGLYCEROL ACYLTRANSFERASE_MYCOLYLTRANSFERASE AG85A"/>
    <property type="match status" value="1"/>
</dbReference>
<feature type="signal peptide" evidence="1">
    <location>
        <begin position="1"/>
        <end position="26"/>
    </location>
</feature>
<keyword evidence="3" id="KW-1185">Reference proteome</keyword>
<dbReference type="RefSeq" id="WP_123961007.1">
    <property type="nucleotide sequence ID" value="NZ_CP033898.1"/>
</dbReference>
<feature type="chain" id="PRO_5018010144" evidence="1">
    <location>
        <begin position="27"/>
        <end position="354"/>
    </location>
</feature>
<evidence type="ECO:0000313" key="2">
    <source>
        <dbReference type="EMBL" id="AZA10151.1"/>
    </source>
</evidence>
<keyword evidence="2" id="KW-0808">Transferase</keyword>
<dbReference type="Gene3D" id="3.40.50.1820">
    <property type="entry name" value="alpha/beta hydrolase"/>
    <property type="match status" value="1"/>
</dbReference>
<keyword evidence="1" id="KW-0732">Signal</keyword>
<dbReference type="EC" id="2.3.1.122" evidence="2"/>
<dbReference type="InterPro" id="IPR050583">
    <property type="entry name" value="Mycobacterial_A85_antigen"/>
</dbReference>
<dbReference type="InterPro" id="IPR000801">
    <property type="entry name" value="Esterase-like"/>
</dbReference>
<gene>
    <name evidence="2" type="primary">fbpA</name>
    <name evidence="2" type="ORF">CPPEL_10260</name>
</gene>
<accession>A0A3G6IWJ5</accession>
<dbReference type="AlphaFoldDB" id="A0A3G6IWJ5"/>
<keyword evidence="2" id="KW-0012">Acyltransferase</keyword>
<name>A0A3G6IWJ5_9CORY</name>
<dbReference type="OrthoDB" id="4510758at2"/>
<evidence type="ECO:0000256" key="1">
    <source>
        <dbReference type="SAM" id="SignalP"/>
    </source>
</evidence>
<organism evidence="2 3">
    <name type="scientific">Corynebacterium pseudopelargi</name>
    <dbReference type="NCBI Taxonomy" id="2080757"/>
    <lineage>
        <taxon>Bacteria</taxon>
        <taxon>Bacillati</taxon>
        <taxon>Actinomycetota</taxon>
        <taxon>Actinomycetes</taxon>
        <taxon>Mycobacteriales</taxon>
        <taxon>Corynebacteriaceae</taxon>
        <taxon>Corynebacterium</taxon>
    </lineage>
</organism>